<feature type="compositionally biased region" description="Polar residues" evidence="1">
    <location>
        <begin position="368"/>
        <end position="377"/>
    </location>
</feature>
<feature type="compositionally biased region" description="Low complexity" evidence="1">
    <location>
        <begin position="60"/>
        <end position="74"/>
    </location>
</feature>
<feature type="compositionally biased region" description="Low complexity" evidence="1">
    <location>
        <begin position="208"/>
        <end position="227"/>
    </location>
</feature>
<keyword evidence="3" id="KW-1185">Reference proteome</keyword>
<reference evidence="2" key="1">
    <citation type="journal article" date="2020" name="Stud. Mycol.">
        <title>101 Dothideomycetes genomes: a test case for predicting lifestyles and emergence of pathogens.</title>
        <authorList>
            <person name="Haridas S."/>
            <person name="Albert R."/>
            <person name="Binder M."/>
            <person name="Bloem J."/>
            <person name="Labutti K."/>
            <person name="Salamov A."/>
            <person name="Andreopoulos B."/>
            <person name="Baker S."/>
            <person name="Barry K."/>
            <person name="Bills G."/>
            <person name="Bluhm B."/>
            <person name="Cannon C."/>
            <person name="Castanera R."/>
            <person name="Culley D."/>
            <person name="Daum C."/>
            <person name="Ezra D."/>
            <person name="Gonzalez J."/>
            <person name="Henrissat B."/>
            <person name="Kuo A."/>
            <person name="Liang C."/>
            <person name="Lipzen A."/>
            <person name="Lutzoni F."/>
            <person name="Magnuson J."/>
            <person name="Mondo S."/>
            <person name="Nolan M."/>
            <person name="Ohm R."/>
            <person name="Pangilinan J."/>
            <person name="Park H.-J."/>
            <person name="Ramirez L."/>
            <person name="Alfaro M."/>
            <person name="Sun H."/>
            <person name="Tritt A."/>
            <person name="Yoshinaga Y."/>
            <person name="Zwiers L.-H."/>
            <person name="Turgeon B."/>
            <person name="Goodwin S."/>
            <person name="Spatafora J."/>
            <person name="Crous P."/>
            <person name="Grigoriev I."/>
        </authorList>
    </citation>
    <scope>NUCLEOTIDE SEQUENCE</scope>
    <source>
        <strain evidence="2">CBS 116435</strain>
    </source>
</reference>
<feature type="compositionally biased region" description="Low complexity" evidence="1">
    <location>
        <begin position="163"/>
        <end position="185"/>
    </location>
</feature>
<dbReference type="PANTHER" id="PTHR39610">
    <property type="entry name" value="BZIP DOMAIN-CONTAINING PROTEIN-RELATED"/>
    <property type="match status" value="1"/>
</dbReference>
<protein>
    <submittedName>
        <fullName evidence="2">Uncharacterized protein</fullName>
    </submittedName>
</protein>
<gene>
    <name evidence="2" type="ORF">K431DRAFT_309545</name>
</gene>
<feature type="compositionally biased region" description="Low complexity" evidence="1">
    <location>
        <begin position="18"/>
        <end position="33"/>
    </location>
</feature>
<feature type="compositionally biased region" description="Polar residues" evidence="1">
    <location>
        <begin position="274"/>
        <end position="288"/>
    </location>
</feature>
<dbReference type="PANTHER" id="PTHR39610:SF2">
    <property type="entry name" value="BZIP DOMAIN-CONTAINING PROTEIN"/>
    <property type="match status" value="1"/>
</dbReference>
<name>A0A9P4QEQ0_9PEZI</name>
<organism evidence="2 3">
    <name type="scientific">Polychaeton citri CBS 116435</name>
    <dbReference type="NCBI Taxonomy" id="1314669"/>
    <lineage>
        <taxon>Eukaryota</taxon>
        <taxon>Fungi</taxon>
        <taxon>Dikarya</taxon>
        <taxon>Ascomycota</taxon>
        <taxon>Pezizomycotina</taxon>
        <taxon>Dothideomycetes</taxon>
        <taxon>Dothideomycetidae</taxon>
        <taxon>Capnodiales</taxon>
        <taxon>Capnodiaceae</taxon>
        <taxon>Polychaeton</taxon>
    </lineage>
</organism>
<sequence>MAPDIDPMPTSPRQEQRTSPSTTTSVTNHSSSTFGTQTSTNDTMAMPPPTHPASASPVIAARRGSSAAFASSASEPTMPSRHPRPLTAAELYMECEKEQEAVVNRLTRELTALRARSASVASNTSHASSSASNSLLPVDITDPNPTHQLTGATHPTPSRRRGSSSVSSRSAHGGSSVPSASSSSANVYALATGAGNNNPVGSSIVPVGGQSQASAERAAAATGGSTSVSRPPSISASGTSTPARRSIDVGRHANETATNRGTLFAAPHRPSISRDPSNMSTQTSSSTYVHPGTPGPHSFHSPNLSPSQTITTQHMSETAAYRSEMEIVKAENEALRQRVRALERALQSQQQGARRDSSQSDAGGLRSDNANLTSTSGHAARSPRDREGGEPKAGRLSPTAQMHPGPAGVAAWAAGGGGVGGVAPPRERSESQSTTASSRIGIVAEDDAVRFGESAGNAGVGR</sequence>
<comment type="caution">
    <text evidence="2">The sequence shown here is derived from an EMBL/GenBank/DDBJ whole genome shotgun (WGS) entry which is preliminary data.</text>
</comment>
<dbReference type="AlphaFoldDB" id="A0A9P4QEQ0"/>
<feature type="region of interest" description="Disordered" evidence="1">
    <location>
        <begin position="1"/>
        <end position="87"/>
    </location>
</feature>
<dbReference type="EMBL" id="MU003769">
    <property type="protein sequence ID" value="KAF2724865.1"/>
    <property type="molecule type" value="Genomic_DNA"/>
</dbReference>
<evidence type="ECO:0000313" key="3">
    <source>
        <dbReference type="Proteomes" id="UP000799441"/>
    </source>
</evidence>
<dbReference type="OrthoDB" id="5401654at2759"/>
<feature type="compositionally biased region" description="Basic and acidic residues" evidence="1">
    <location>
        <begin position="245"/>
        <end position="254"/>
    </location>
</feature>
<feature type="compositionally biased region" description="Low complexity" evidence="1">
    <location>
        <begin position="118"/>
        <end position="134"/>
    </location>
</feature>
<evidence type="ECO:0000313" key="2">
    <source>
        <dbReference type="EMBL" id="KAF2724865.1"/>
    </source>
</evidence>
<dbReference type="Proteomes" id="UP000799441">
    <property type="component" value="Unassembled WGS sequence"/>
</dbReference>
<proteinExistence type="predicted"/>
<feature type="compositionally biased region" description="Low complexity" evidence="1">
    <location>
        <begin position="404"/>
        <end position="413"/>
    </location>
</feature>
<evidence type="ECO:0000256" key="1">
    <source>
        <dbReference type="SAM" id="MobiDB-lite"/>
    </source>
</evidence>
<feature type="region of interest" description="Disordered" evidence="1">
    <location>
        <begin position="118"/>
        <end position="308"/>
    </location>
</feature>
<feature type="compositionally biased region" description="Polar residues" evidence="1">
    <location>
        <begin position="228"/>
        <end position="243"/>
    </location>
</feature>
<feature type="region of interest" description="Disordered" evidence="1">
    <location>
        <begin position="341"/>
        <end position="462"/>
    </location>
</feature>
<feature type="compositionally biased region" description="Basic and acidic residues" evidence="1">
    <location>
        <begin position="382"/>
        <end position="393"/>
    </location>
</feature>
<feature type="compositionally biased region" description="Polar residues" evidence="1">
    <location>
        <begin position="34"/>
        <end position="43"/>
    </location>
</feature>
<accession>A0A9P4QEQ0</accession>